<evidence type="ECO:0000313" key="1">
    <source>
        <dbReference type="EMBL" id="KAG0283090.1"/>
    </source>
</evidence>
<sequence length="457" mass="51273">MAPTTTTTRLLDLPEIRTRIAGFLTIQECLICMRVSRSWLMDFAGQVWSTFDFDEAESFSKIPPDVVSKYGHLIHRVLNVHKEEHIMALQHPNIVSLKAMVFLATHNKLSLILFHDLLGHHRKSLTALRASGEMVASGTLEEQVKSGAYLTLDAIRPSCSLTRLFLDKVCITRKAFSSILQSSPSLQFLKLEDVVLLAYNPMLEHFRHTGLTTLDAARPQIWGDSEDLLLDSQSLLVHFPSLKDWGIQKSVAGLSPEMLKKLKGGLLLDCPRLKSVRFCMTESDSIASYLDNVFHELESCTFVYASLNRTVLLSLLEHQASLTSIFLTPTDTSVGPSTPDELVYSKKIIGLLLKSCGSLQVLSVEGHQMDVSFLEDETIACMDLQELRVRFYGLDTAALVDGCLEAMLTRQKPDAGIVQGQNKNGQLVSERVRYQLMRFKKLKTVWLGTRAYYLPTH</sequence>
<dbReference type="Gene3D" id="3.80.10.10">
    <property type="entry name" value="Ribonuclease Inhibitor"/>
    <property type="match status" value="1"/>
</dbReference>
<dbReference type="Proteomes" id="UP001194696">
    <property type="component" value="Unassembled WGS sequence"/>
</dbReference>
<protein>
    <recommendedName>
        <fullName evidence="3">F-box domain-containing protein</fullName>
    </recommendedName>
</protein>
<evidence type="ECO:0008006" key="3">
    <source>
        <dbReference type="Google" id="ProtNLM"/>
    </source>
</evidence>
<dbReference type="InterPro" id="IPR032675">
    <property type="entry name" value="LRR_dom_sf"/>
</dbReference>
<dbReference type="EMBL" id="JAAAIM010000955">
    <property type="protein sequence ID" value="KAG0283090.1"/>
    <property type="molecule type" value="Genomic_DNA"/>
</dbReference>
<keyword evidence="2" id="KW-1185">Reference proteome</keyword>
<comment type="caution">
    <text evidence="1">The sequence shown here is derived from an EMBL/GenBank/DDBJ whole genome shotgun (WGS) entry which is preliminary data.</text>
</comment>
<proteinExistence type="predicted"/>
<organism evidence="1 2">
    <name type="scientific">Linnemannia gamsii</name>
    <dbReference type="NCBI Taxonomy" id="64522"/>
    <lineage>
        <taxon>Eukaryota</taxon>
        <taxon>Fungi</taxon>
        <taxon>Fungi incertae sedis</taxon>
        <taxon>Mucoromycota</taxon>
        <taxon>Mortierellomycotina</taxon>
        <taxon>Mortierellomycetes</taxon>
        <taxon>Mortierellales</taxon>
        <taxon>Mortierellaceae</taxon>
        <taxon>Linnemannia</taxon>
    </lineage>
</organism>
<gene>
    <name evidence="1" type="ORF">BGZ96_012540</name>
</gene>
<reference evidence="1 2" key="1">
    <citation type="journal article" date="2020" name="Fungal Divers.">
        <title>Resolving the Mortierellaceae phylogeny through synthesis of multi-gene phylogenetics and phylogenomics.</title>
        <authorList>
            <person name="Vandepol N."/>
            <person name="Liber J."/>
            <person name="Desiro A."/>
            <person name="Na H."/>
            <person name="Kennedy M."/>
            <person name="Barry K."/>
            <person name="Grigoriev I.V."/>
            <person name="Miller A.N."/>
            <person name="O'Donnell K."/>
            <person name="Stajich J.E."/>
            <person name="Bonito G."/>
        </authorList>
    </citation>
    <scope>NUCLEOTIDE SEQUENCE [LARGE SCALE GENOMIC DNA]</scope>
    <source>
        <strain evidence="1 2">AD045</strain>
    </source>
</reference>
<name>A0ABQ7JQ78_9FUNG</name>
<dbReference type="SUPFAM" id="SSF52047">
    <property type="entry name" value="RNI-like"/>
    <property type="match status" value="1"/>
</dbReference>
<evidence type="ECO:0000313" key="2">
    <source>
        <dbReference type="Proteomes" id="UP001194696"/>
    </source>
</evidence>
<accession>A0ABQ7JQ78</accession>